<accession>A0ACB9S4D0</accession>
<sequence>MEDPSVSMFLCRMNYGSFVTDYWAAKTSFNLLLAGNVEPLVGGFDSLGVLVVAGVKKEGRKTMASSVSSSPPWKKDRSPRNLDEAG</sequence>
<organism evidence="1 2">
    <name type="scientific">Melastoma candidum</name>
    <dbReference type="NCBI Taxonomy" id="119954"/>
    <lineage>
        <taxon>Eukaryota</taxon>
        <taxon>Viridiplantae</taxon>
        <taxon>Streptophyta</taxon>
        <taxon>Embryophyta</taxon>
        <taxon>Tracheophyta</taxon>
        <taxon>Spermatophyta</taxon>
        <taxon>Magnoliopsida</taxon>
        <taxon>eudicotyledons</taxon>
        <taxon>Gunneridae</taxon>
        <taxon>Pentapetalae</taxon>
        <taxon>rosids</taxon>
        <taxon>malvids</taxon>
        <taxon>Myrtales</taxon>
        <taxon>Melastomataceae</taxon>
        <taxon>Melastomatoideae</taxon>
        <taxon>Melastomateae</taxon>
        <taxon>Melastoma</taxon>
    </lineage>
</organism>
<name>A0ACB9S4D0_9MYRT</name>
<dbReference type="EMBL" id="CM042881">
    <property type="protein sequence ID" value="KAI4385944.1"/>
    <property type="molecule type" value="Genomic_DNA"/>
</dbReference>
<proteinExistence type="predicted"/>
<protein>
    <submittedName>
        <fullName evidence="1">Uncharacterized protein</fullName>
    </submittedName>
</protein>
<evidence type="ECO:0000313" key="1">
    <source>
        <dbReference type="EMBL" id="KAI4385944.1"/>
    </source>
</evidence>
<evidence type="ECO:0000313" key="2">
    <source>
        <dbReference type="Proteomes" id="UP001057402"/>
    </source>
</evidence>
<dbReference type="Proteomes" id="UP001057402">
    <property type="component" value="Chromosome 2"/>
</dbReference>
<comment type="caution">
    <text evidence="1">The sequence shown here is derived from an EMBL/GenBank/DDBJ whole genome shotgun (WGS) entry which is preliminary data.</text>
</comment>
<reference evidence="2" key="1">
    <citation type="journal article" date="2023" name="Front. Plant Sci.">
        <title>Chromosomal-level genome assembly of Melastoma candidum provides insights into trichome evolution.</title>
        <authorList>
            <person name="Zhong Y."/>
            <person name="Wu W."/>
            <person name="Sun C."/>
            <person name="Zou P."/>
            <person name="Liu Y."/>
            <person name="Dai S."/>
            <person name="Zhou R."/>
        </authorList>
    </citation>
    <scope>NUCLEOTIDE SEQUENCE [LARGE SCALE GENOMIC DNA]</scope>
</reference>
<gene>
    <name evidence="1" type="ORF">MLD38_003928</name>
</gene>
<keyword evidence="2" id="KW-1185">Reference proteome</keyword>